<sequence>MRNRLGALLLAGVAPYAAGRMVRERFRTKDVAAAPGLRVLHIRP</sequence>
<dbReference type="Proteomes" id="UP001344251">
    <property type="component" value="Chromosome"/>
</dbReference>
<name>A0ABZ1FRV4_9ACTN</name>
<evidence type="ECO:0000313" key="2">
    <source>
        <dbReference type="Proteomes" id="UP001344251"/>
    </source>
</evidence>
<accession>A0ABZ1FRV4</accession>
<dbReference type="RefSeq" id="WP_326622288.1">
    <property type="nucleotide sequence ID" value="NZ_CP109106.1"/>
</dbReference>
<reference evidence="1 2" key="1">
    <citation type="submission" date="2022-10" db="EMBL/GenBank/DDBJ databases">
        <title>The complete genomes of actinobacterial strains from the NBC collection.</title>
        <authorList>
            <person name="Joergensen T.S."/>
            <person name="Alvarez Arevalo M."/>
            <person name="Sterndorff E.B."/>
            <person name="Faurdal D."/>
            <person name="Vuksanovic O."/>
            <person name="Mourched A.-S."/>
            <person name="Charusanti P."/>
            <person name="Shaw S."/>
            <person name="Blin K."/>
            <person name="Weber T."/>
        </authorList>
    </citation>
    <scope>NUCLEOTIDE SEQUENCE [LARGE SCALE GENOMIC DNA]</scope>
    <source>
        <strain evidence="1 2">NBC 01774</strain>
    </source>
</reference>
<dbReference type="EMBL" id="CP109106">
    <property type="protein sequence ID" value="WSB72664.1"/>
    <property type="molecule type" value="Genomic_DNA"/>
</dbReference>
<keyword evidence="2" id="KW-1185">Reference proteome</keyword>
<evidence type="ECO:0000313" key="1">
    <source>
        <dbReference type="EMBL" id="WSB72664.1"/>
    </source>
</evidence>
<gene>
    <name evidence="1" type="ORF">OG863_34555</name>
</gene>
<organism evidence="1 2">
    <name type="scientific">Streptomyces decoyicus</name>
    <dbReference type="NCBI Taxonomy" id="249567"/>
    <lineage>
        <taxon>Bacteria</taxon>
        <taxon>Bacillati</taxon>
        <taxon>Actinomycetota</taxon>
        <taxon>Actinomycetes</taxon>
        <taxon>Kitasatosporales</taxon>
        <taxon>Streptomycetaceae</taxon>
        <taxon>Streptomyces</taxon>
    </lineage>
</organism>
<proteinExistence type="predicted"/>
<protein>
    <submittedName>
        <fullName evidence="1">Uncharacterized protein</fullName>
    </submittedName>
</protein>